<sequence>MASGAISSADTSSWTPERNKLFENALARYDQGEPDRWLKVAEAVGTNEEEVKRMYEVLLHDITLIESGKIPIPKYKKNSKSGRSSGCDNITNQELRLKHLKLDGE</sequence>
<keyword evidence="3" id="KW-0804">Transcription</keyword>
<evidence type="ECO:0000256" key="3">
    <source>
        <dbReference type="ARBA" id="ARBA00023163"/>
    </source>
</evidence>
<dbReference type="InterPro" id="IPR009057">
    <property type="entry name" value="Homeodomain-like_sf"/>
</dbReference>
<dbReference type="Gene3D" id="1.10.10.60">
    <property type="entry name" value="Homeodomain-like"/>
    <property type="match status" value="1"/>
</dbReference>
<dbReference type="InterPro" id="IPR001005">
    <property type="entry name" value="SANT/Myb"/>
</dbReference>
<keyword evidence="2" id="KW-0805">Transcription regulation</keyword>
<evidence type="ECO:0000256" key="2">
    <source>
        <dbReference type="ARBA" id="ARBA00023015"/>
    </source>
</evidence>
<dbReference type="PANTHER" id="PTHR43952">
    <property type="entry name" value="MYB FAMILY TRANSCRIPTION FACTOR-RELATED"/>
    <property type="match status" value="1"/>
</dbReference>
<dbReference type="EMBL" id="BPVZ01000008">
    <property type="protein sequence ID" value="GKU94522.1"/>
    <property type="molecule type" value="Genomic_DNA"/>
</dbReference>
<dbReference type="AlphaFoldDB" id="A0AAV5I067"/>
<keyword evidence="7" id="KW-1185">Reference proteome</keyword>
<protein>
    <recommendedName>
        <fullName evidence="5">Myb-like domain-containing protein</fullName>
    </recommendedName>
</protein>
<dbReference type="PANTHER" id="PTHR43952:SF60">
    <property type="entry name" value="PROTEIN RADIALIS-LIKE 3"/>
    <property type="match status" value="1"/>
</dbReference>
<name>A0AAV5I067_9ROSI</name>
<evidence type="ECO:0000256" key="1">
    <source>
        <dbReference type="ARBA" id="ARBA00004123"/>
    </source>
</evidence>
<evidence type="ECO:0000313" key="6">
    <source>
        <dbReference type="EMBL" id="GKU94522.1"/>
    </source>
</evidence>
<accession>A0AAV5I067</accession>
<feature type="domain" description="Myb-like" evidence="5">
    <location>
        <begin position="13"/>
        <end position="55"/>
    </location>
</feature>
<evidence type="ECO:0000313" key="7">
    <source>
        <dbReference type="Proteomes" id="UP001054252"/>
    </source>
</evidence>
<dbReference type="GO" id="GO:0003700">
    <property type="term" value="F:DNA-binding transcription factor activity"/>
    <property type="evidence" value="ECO:0007669"/>
    <property type="project" value="InterPro"/>
</dbReference>
<reference evidence="6 7" key="1">
    <citation type="journal article" date="2021" name="Commun. Biol.">
        <title>The genome of Shorea leprosula (Dipterocarpaceae) highlights the ecological relevance of drought in aseasonal tropical rainforests.</title>
        <authorList>
            <person name="Ng K.K.S."/>
            <person name="Kobayashi M.J."/>
            <person name="Fawcett J.A."/>
            <person name="Hatakeyama M."/>
            <person name="Paape T."/>
            <person name="Ng C.H."/>
            <person name="Ang C.C."/>
            <person name="Tnah L.H."/>
            <person name="Lee C.T."/>
            <person name="Nishiyama T."/>
            <person name="Sese J."/>
            <person name="O'Brien M.J."/>
            <person name="Copetti D."/>
            <person name="Mohd Noor M.I."/>
            <person name="Ong R.C."/>
            <person name="Putra M."/>
            <person name="Sireger I.Z."/>
            <person name="Indrioko S."/>
            <person name="Kosugi Y."/>
            <person name="Izuno A."/>
            <person name="Isagi Y."/>
            <person name="Lee S.L."/>
            <person name="Shimizu K.K."/>
        </authorList>
    </citation>
    <scope>NUCLEOTIDE SEQUENCE [LARGE SCALE GENOMIC DNA]</scope>
    <source>
        <strain evidence="6">214</strain>
    </source>
</reference>
<dbReference type="GO" id="GO:0005634">
    <property type="term" value="C:nucleus"/>
    <property type="evidence" value="ECO:0007669"/>
    <property type="project" value="UniProtKB-SubCell"/>
</dbReference>
<dbReference type="Proteomes" id="UP001054252">
    <property type="component" value="Unassembled WGS sequence"/>
</dbReference>
<dbReference type="FunFam" id="1.10.10.60:FF:000154">
    <property type="entry name" value="Transcription factor SRM1"/>
    <property type="match status" value="1"/>
</dbReference>
<keyword evidence="4" id="KW-0539">Nucleus</keyword>
<proteinExistence type="predicted"/>
<organism evidence="6 7">
    <name type="scientific">Rubroshorea leprosula</name>
    <dbReference type="NCBI Taxonomy" id="152421"/>
    <lineage>
        <taxon>Eukaryota</taxon>
        <taxon>Viridiplantae</taxon>
        <taxon>Streptophyta</taxon>
        <taxon>Embryophyta</taxon>
        <taxon>Tracheophyta</taxon>
        <taxon>Spermatophyta</taxon>
        <taxon>Magnoliopsida</taxon>
        <taxon>eudicotyledons</taxon>
        <taxon>Gunneridae</taxon>
        <taxon>Pentapetalae</taxon>
        <taxon>rosids</taxon>
        <taxon>malvids</taxon>
        <taxon>Malvales</taxon>
        <taxon>Dipterocarpaceae</taxon>
        <taxon>Rubroshorea</taxon>
    </lineage>
</organism>
<dbReference type="Pfam" id="PF23082">
    <property type="entry name" value="Myb_DNA-binding_2"/>
    <property type="match status" value="1"/>
</dbReference>
<dbReference type="InterPro" id="IPR044636">
    <property type="entry name" value="RADIALIS-like"/>
</dbReference>
<dbReference type="SUPFAM" id="SSF46689">
    <property type="entry name" value="Homeodomain-like"/>
    <property type="match status" value="1"/>
</dbReference>
<comment type="caution">
    <text evidence="6">The sequence shown here is derived from an EMBL/GenBank/DDBJ whole genome shotgun (WGS) entry which is preliminary data.</text>
</comment>
<evidence type="ECO:0000256" key="4">
    <source>
        <dbReference type="ARBA" id="ARBA00023242"/>
    </source>
</evidence>
<gene>
    <name evidence="6" type="ORF">SLEP1_g8007</name>
</gene>
<evidence type="ECO:0000259" key="5">
    <source>
        <dbReference type="Pfam" id="PF23082"/>
    </source>
</evidence>
<comment type="subcellular location">
    <subcellularLocation>
        <location evidence="1">Nucleus</location>
    </subcellularLocation>
</comment>